<protein>
    <submittedName>
        <fullName evidence="1">Uncharacterized protein</fullName>
    </submittedName>
</protein>
<keyword evidence="2" id="KW-1185">Reference proteome</keyword>
<gene>
    <name evidence="1" type="ORF">MRB53_003982</name>
</gene>
<sequence length="296" mass="32556">MLGRSRIQSKDFSLKPGNDQAKEGSNMDDGEVESSDHVSLSNPDISTDFHESAPVETFIDEFLKNARTCTHTHTCNPPGPDAAHTHTCYHTHTQVISNSEDDHEQNEKQHSVTKSKKPSGNREAVRKYREKKKAHTAYLEEEVRKLRLLNQQILRKLQGQALLEAEVLRLRTLLLDLRGKIDAELGVSPFQKQCNLTSFKGANCNLQSFDASVDLQCEADVPCLLPNIGASSLTGIDRNAKVFAWEGHCEPAIVDCHSNSNGAMGQDVATAEARVNGLMLTNTGCCGELGPVNYTS</sequence>
<comment type="caution">
    <text evidence="1">The sequence shown here is derived from an EMBL/GenBank/DDBJ whole genome shotgun (WGS) entry which is preliminary data.</text>
</comment>
<accession>A0ACC2MZ36</accession>
<dbReference type="EMBL" id="CM056809">
    <property type="protein sequence ID" value="KAJ8650959.1"/>
    <property type="molecule type" value="Genomic_DNA"/>
</dbReference>
<evidence type="ECO:0000313" key="1">
    <source>
        <dbReference type="EMBL" id="KAJ8650959.1"/>
    </source>
</evidence>
<dbReference type="Proteomes" id="UP001234297">
    <property type="component" value="Chromosome 1"/>
</dbReference>
<reference evidence="1 2" key="1">
    <citation type="journal article" date="2022" name="Hortic Res">
        <title>A haplotype resolved chromosomal level avocado genome allows analysis of novel avocado genes.</title>
        <authorList>
            <person name="Nath O."/>
            <person name="Fletcher S.J."/>
            <person name="Hayward A."/>
            <person name="Shaw L.M."/>
            <person name="Masouleh A.K."/>
            <person name="Furtado A."/>
            <person name="Henry R.J."/>
            <person name="Mitter N."/>
        </authorList>
    </citation>
    <scope>NUCLEOTIDE SEQUENCE [LARGE SCALE GENOMIC DNA]</scope>
    <source>
        <strain evidence="2">cv. Hass</strain>
    </source>
</reference>
<proteinExistence type="predicted"/>
<name>A0ACC2MZ36_PERAE</name>
<organism evidence="1 2">
    <name type="scientific">Persea americana</name>
    <name type="common">Avocado</name>
    <dbReference type="NCBI Taxonomy" id="3435"/>
    <lineage>
        <taxon>Eukaryota</taxon>
        <taxon>Viridiplantae</taxon>
        <taxon>Streptophyta</taxon>
        <taxon>Embryophyta</taxon>
        <taxon>Tracheophyta</taxon>
        <taxon>Spermatophyta</taxon>
        <taxon>Magnoliopsida</taxon>
        <taxon>Magnoliidae</taxon>
        <taxon>Laurales</taxon>
        <taxon>Lauraceae</taxon>
        <taxon>Persea</taxon>
    </lineage>
</organism>
<evidence type="ECO:0000313" key="2">
    <source>
        <dbReference type="Proteomes" id="UP001234297"/>
    </source>
</evidence>